<evidence type="ECO:0000313" key="2">
    <source>
        <dbReference type="EMBL" id="OAY56802.1"/>
    </source>
</evidence>
<comment type="caution">
    <text evidence="2">The sequence shown here is derived from an EMBL/GenBank/DDBJ whole genome shotgun (WGS) entry which is preliminary data.</text>
</comment>
<protein>
    <recommendedName>
        <fullName evidence="1">Myb-like domain-containing protein</fullName>
    </recommendedName>
</protein>
<dbReference type="Proteomes" id="UP000091857">
    <property type="component" value="Chromosome 2"/>
</dbReference>
<dbReference type="InterPro" id="IPR044823">
    <property type="entry name" value="ASIL1/2-like"/>
</dbReference>
<organism evidence="2 3">
    <name type="scientific">Manihot esculenta</name>
    <name type="common">Cassava</name>
    <name type="synonym">Jatropha manihot</name>
    <dbReference type="NCBI Taxonomy" id="3983"/>
    <lineage>
        <taxon>Eukaryota</taxon>
        <taxon>Viridiplantae</taxon>
        <taxon>Streptophyta</taxon>
        <taxon>Embryophyta</taxon>
        <taxon>Tracheophyta</taxon>
        <taxon>Spermatophyta</taxon>
        <taxon>Magnoliopsida</taxon>
        <taxon>eudicotyledons</taxon>
        <taxon>Gunneridae</taxon>
        <taxon>Pentapetalae</taxon>
        <taxon>rosids</taxon>
        <taxon>fabids</taxon>
        <taxon>Malpighiales</taxon>
        <taxon>Euphorbiaceae</taxon>
        <taxon>Crotonoideae</taxon>
        <taxon>Manihoteae</taxon>
        <taxon>Manihot</taxon>
    </lineage>
</organism>
<dbReference type="PANTHER" id="PTHR31307:SF43">
    <property type="entry name" value="TRIHELIX TRANSCRIPTION FACTOR ASIL2-LIKE"/>
    <property type="match status" value="1"/>
</dbReference>
<dbReference type="Pfam" id="PF13837">
    <property type="entry name" value="Myb_DNA-bind_4"/>
    <property type="match status" value="1"/>
</dbReference>
<dbReference type="AlphaFoldDB" id="A0A2C9WCE6"/>
<keyword evidence="3" id="KW-1185">Reference proteome</keyword>
<name>A0A2C9WCE6_MANES</name>
<dbReference type="STRING" id="3983.A0A2C9WCE6"/>
<dbReference type="OrthoDB" id="1901794at2759"/>
<dbReference type="OMA" id="EYNGSNA"/>
<dbReference type="FunFam" id="1.10.10.60:FF:000152">
    <property type="entry name" value="Trihelix transcription factor ASIL2"/>
    <property type="match status" value="1"/>
</dbReference>
<feature type="domain" description="Myb-like" evidence="1">
    <location>
        <begin position="17"/>
        <end position="76"/>
    </location>
</feature>
<dbReference type="InterPro" id="IPR044822">
    <property type="entry name" value="Myb_DNA-bind_4"/>
</dbReference>
<dbReference type="Gramene" id="Manes.02G045500.1.v8.1">
    <property type="protein sequence ID" value="Manes.02G045500.1.v8.1.CDS.1"/>
    <property type="gene ID" value="Manes.02G045500.v8.1"/>
</dbReference>
<evidence type="ECO:0000259" key="1">
    <source>
        <dbReference type="PROSITE" id="PS50090"/>
    </source>
</evidence>
<dbReference type="EMBL" id="CM004388">
    <property type="protein sequence ID" value="OAY56802.1"/>
    <property type="molecule type" value="Genomic_DNA"/>
</dbReference>
<gene>
    <name evidence="2" type="ORF">MANES_02G045500v8</name>
</gene>
<dbReference type="SMR" id="A0A2C9WCE6"/>
<dbReference type="PROSITE" id="PS50090">
    <property type="entry name" value="MYB_LIKE"/>
    <property type="match status" value="1"/>
</dbReference>
<proteinExistence type="predicted"/>
<reference evidence="3" key="1">
    <citation type="journal article" date="2016" name="Nat. Biotechnol.">
        <title>Sequencing wild and cultivated cassava and related species reveals extensive interspecific hybridization and genetic diversity.</title>
        <authorList>
            <person name="Bredeson J.V."/>
            <person name="Lyons J.B."/>
            <person name="Prochnik S.E."/>
            <person name="Wu G.A."/>
            <person name="Ha C.M."/>
            <person name="Edsinger-Gonzales E."/>
            <person name="Grimwood J."/>
            <person name="Schmutz J."/>
            <person name="Rabbi I.Y."/>
            <person name="Egesi C."/>
            <person name="Nauluvula P."/>
            <person name="Lebot V."/>
            <person name="Ndunguru J."/>
            <person name="Mkamilo G."/>
            <person name="Bart R.S."/>
            <person name="Setter T.L."/>
            <person name="Gleadow R.M."/>
            <person name="Kulakow P."/>
            <person name="Ferguson M.E."/>
            <person name="Rounsley S."/>
            <person name="Rokhsar D.S."/>
        </authorList>
    </citation>
    <scope>NUCLEOTIDE SEQUENCE [LARGE SCALE GENOMIC DNA]</scope>
    <source>
        <strain evidence="3">cv. AM560-2</strain>
    </source>
</reference>
<dbReference type="PANTHER" id="PTHR31307">
    <property type="entry name" value="TRIHELIX TRANSCRIPTION FACTOR ASIL2"/>
    <property type="match status" value="1"/>
</dbReference>
<sequence>MSTTTDSIPRRVPPPCWTQEETIALIEAYRDKWYSVNRGNLRAADWDSVAASVADSSTADPPKSSLQCRHKIEKLRKRYRAEKQRSLNHPGRFFSSWDLFPLLDSMAIGSAGPKPCQDIDEENDIGDGFQVKTLGNRYLVTSNKSANIDQDFDADFDSGLDSDLALRARKCGRIGEDSNSNVSRALGNGFSLKPVSDINSVSVAFRPKDYGRVDVKLKSDIDFHCDYEAGVCMQVEKTQCRSFQPQGSRSKGYGKIVGDSSPINRNIGEGADTYIGFPVKTLGDVPSGFKPKNYRNIDRKSTPNFGNDVHYTSDKVNKFGENVINGWVSPPPGFRPKKNCKIDGSLKLDVDSKLLNVFGNVKQGDIEVGGKKVMDPIAEVVSAIKMSTKSFLKVEKRKMEMAMEIEKMRMDMLLKHNQMILESQQQIVDAFAKTFLEKKEKKRRLSPYQNKNGDSQVAATDCESIGRSGILKEECEGAFT</sequence>
<accession>A0A2C9WCE6</accession>
<dbReference type="Gene3D" id="1.10.10.60">
    <property type="entry name" value="Homeodomain-like"/>
    <property type="match status" value="1"/>
</dbReference>
<dbReference type="InterPro" id="IPR001005">
    <property type="entry name" value="SANT/Myb"/>
</dbReference>
<evidence type="ECO:0000313" key="3">
    <source>
        <dbReference type="Proteomes" id="UP000091857"/>
    </source>
</evidence>